<dbReference type="OMA" id="NALRECH"/>
<dbReference type="OrthoDB" id="771242at2759"/>
<organism evidence="1 2">
    <name type="scientific">Daucus carota subsp. sativus</name>
    <name type="common">Carrot</name>
    <dbReference type="NCBI Taxonomy" id="79200"/>
    <lineage>
        <taxon>Eukaryota</taxon>
        <taxon>Viridiplantae</taxon>
        <taxon>Streptophyta</taxon>
        <taxon>Embryophyta</taxon>
        <taxon>Tracheophyta</taxon>
        <taxon>Spermatophyta</taxon>
        <taxon>Magnoliopsida</taxon>
        <taxon>eudicotyledons</taxon>
        <taxon>Gunneridae</taxon>
        <taxon>Pentapetalae</taxon>
        <taxon>asterids</taxon>
        <taxon>campanulids</taxon>
        <taxon>Apiales</taxon>
        <taxon>Apiaceae</taxon>
        <taxon>Apioideae</taxon>
        <taxon>Scandiceae</taxon>
        <taxon>Daucinae</taxon>
        <taxon>Daucus</taxon>
        <taxon>Daucus sect. Daucus</taxon>
    </lineage>
</organism>
<sequence>MTEEVESGAVPAECVRQYKSLLQCHRRIPAGPGRDAACRHLNQSLANCLVATICPDESEAVKSLCGSGGTALKRSQCQQAQLSLAVCLSSHQN</sequence>
<dbReference type="Proteomes" id="UP000077755">
    <property type="component" value="Chromosome 1"/>
</dbReference>
<reference evidence="1" key="2">
    <citation type="submission" date="2022-03" db="EMBL/GenBank/DDBJ databases">
        <title>Draft title - Genomic analysis of global carrot germplasm unveils the trajectory of domestication and the origin of high carotenoid orange carrot.</title>
        <authorList>
            <person name="Iorizzo M."/>
            <person name="Ellison S."/>
            <person name="Senalik D."/>
            <person name="Macko-Podgorni A."/>
            <person name="Grzebelus D."/>
            <person name="Bostan H."/>
            <person name="Rolling W."/>
            <person name="Curaba J."/>
            <person name="Simon P."/>
        </authorList>
    </citation>
    <scope>NUCLEOTIDE SEQUENCE</scope>
    <source>
        <tissue evidence="1">Leaf</tissue>
    </source>
</reference>
<reference evidence="1" key="1">
    <citation type="journal article" date="2016" name="Nat. Genet.">
        <title>A high-quality carrot genome assembly provides new insights into carotenoid accumulation and asterid genome evolution.</title>
        <authorList>
            <person name="Iorizzo M."/>
            <person name="Ellison S."/>
            <person name="Senalik D."/>
            <person name="Zeng P."/>
            <person name="Satapoomin P."/>
            <person name="Huang J."/>
            <person name="Bowman M."/>
            <person name="Iovene M."/>
            <person name="Sanseverino W."/>
            <person name="Cavagnaro P."/>
            <person name="Yildiz M."/>
            <person name="Macko-Podgorni A."/>
            <person name="Moranska E."/>
            <person name="Grzebelus E."/>
            <person name="Grzebelus D."/>
            <person name="Ashrafi H."/>
            <person name="Zheng Z."/>
            <person name="Cheng S."/>
            <person name="Spooner D."/>
            <person name="Van Deynze A."/>
            <person name="Simon P."/>
        </authorList>
    </citation>
    <scope>NUCLEOTIDE SEQUENCE</scope>
    <source>
        <tissue evidence="1">Leaf</tissue>
    </source>
</reference>
<evidence type="ECO:0000313" key="2">
    <source>
        <dbReference type="Proteomes" id="UP000077755"/>
    </source>
</evidence>
<dbReference type="Gramene" id="KZN11126">
    <property type="protein sequence ID" value="KZN11126"/>
    <property type="gene ID" value="DCAR_003782"/>
</dbReference>
<dbReference type="KEGG" id="dcr:108195121"/>
<dbReference type="EMBL" id="CP093343">
    <property type="protein sequence ID" value="WOG84830.1"/>
    <property type="molecule type" value="Genomic_DNA"/>
</dbReference>
<accession>A0A166IH66</accession>
<dbReference type="AlphaFoldDB" id="A0A166IH66"/>
<evidence type="ECO:0000313" key="1">
    <source>
        <dbReference type="EMBL" id="WOG84830.1"/>
    </source>
</evidence>
<proteinExistence type="predicted"/>
<keyword evidence="2" id="KW-1185">Reference proteome</keyword>
<name>A0A166IH66_DAUCS</name>
<gene>
    <name evidence="1" type="ORF">DCAR_0104015</name>
</gene>
<protein>
    <submittedName>
        <fullName evidence="1">Uncharacterized protein</fullName>
    </submittedName>
</protein>